<evidence type="ECO:0000313" key="2">
    <source>
        <dbReference type="EMBL" id="SCV12097.1"/>
    </source>
</evidence>
<keyword evidence="1" id="KW-1133">Transmembrane helix</keyword>
<reference evidence="2 3" key="2">
    <citation type="journal article" date="2016" name="FEMS Yeast Res.">
        <title>Curation of the genome annotation of Pichia pastoris (Komagataella phaffii) CBS7435 from gene level to protein function.</title>
        <authorList>
            <person name="Valli M."/>
            <person name="Tatto N.E."/>
            <person name="Peymann A."/>
            <person name="Gruber C."/>
            <person name="Landes N."/>
            <person name="Ekker H."/>
            <person name="Thallinger G.G."/>
            <person name="Mattanovich D."/>
            <person name="Gasser B."/>
            <person name="Graf A.B."/>
        </authorList>
    </citation>
    <scope>GENOME REANNOTATION</scope>
    <source>
        <strain evidence="2 3">ATCC 76273 / CBS 7435 / CECT 11047 / NRRL Y-11430 / Wegner 21-1</strain>
    </source>
</reference>
<keyword evidence="1" id="KW-0472">Membrane</keyword>
<dbReference type="GO" id="GO:0045271">
    <property type="term" value="C:respiratory chain complex I"/>
    <property type="evidence" value="ECO:0007669"/>
    <property type="project" value="InterPro"/>
</dbReference>
<feature type="transmembrane region" description="Helical" evidence="1">
    <location>
        <begin position="21"/>
        <end position="41"/>
    </location>
</feature>
<proteinExistence type="predicted"/>
<keyword evidence="3" id="KW-1185">Reference proteome</keyword>
<sequence length="59" mass="7058">MSAHHAFKYVRGAIVPKPKVHPGYVITSKFLGGLMWFWIFYRAKQDYPVWFGLKHPWEH</sequence>
<organism evidence="2 3">
    <name type="scientific">Komagataella phaffii (strain ATCC 76273 / CBS 7435 / CECT 11047 / NRRL Y-11430 / Wegner 21-1)</name>
    <name type="common">Yeast</name>
    <name type="synonym">Pichia pastoris</name>
    <dbReference type="NCBI Taxonomy" id="981350"/>
    <lineage>
        <taxon>Eukaryota</taxon>
        <taxon>Fungi</taxon>
        <taxon>Dikarya</taxon>
        <taxon>Ascomycota</taxon>
        <taxon>Saccharomycotina</taxon>
        <taxon>Pichiomycetes</taxon>
        <taxon>Pichiales</taxon>
        <taxon>Pichiaceae</taxon>
        <taxon>Komagataella</taxon>
    </lineage>
</organism>
<dbReference type="AlphaFoldDB" id="A0A1G4KQ11"/>
<gene>
    <name evidence="2" type="ordered locus">PP7435_Chr2-2540</name>
</gene>
<accession>A0A1G4KQ11</accession>
<name>A0A1G4KQ11_KOMPC</name>
<dbReference type="GO" id="GO:0005743">
    <property type="term" value="C:mitochondrial inner membrane"/>
    <property type="evidence" value="ECO:0007669"/>
    <property type="project" value="InterPro"/>
</dbReference>
<reference evidence="2 3" key="1">
    <citation type="journal article" date="2011" name="J. Biotechnol.">
        <title>High-quality genome sequence of Pichia pastoris CBS7435.</title>
        <authorList>
            <person name="Kuberl A."/>
            <person name="Schneider J."/>
            <person name="Thallinger G.G."/>
            <person name="Anderl I."/>
            <person name="Wibberg D."/>
            <person name="Hajek T."/>
            <person name="Jaenicke S."/>
            <person name="Brinkrolf K."/>
            <person name="Goesmann A."/>
            <person name="Szczepanowski R."/>
            <person name="Puhler A."/>
            <person name="Schwab H."/>
            <person name="Glieder A."/>
            <person name="Pichler H."/>
        </authorList>
    </citation>
    <scope>NUCLEOTIDE SEQUENCE [LARGE SCALE GENOMIC DNA]</scope>
    <source>
        <strain evidence="3">ATCC 76273 / CBS 7435 / CECT 11047 / NRRL Y-11430 / Wegner 21-1</strain>
    </source>
</reference>
<protein>
    <submittedName>
        <fullName evidence="2">Uncharacterized protein</fullName>
    </submittedName>
</protein>
<evidence type="ECO:0000256" key="1">
    <source>
        <dbReference type="SAM" id="Phobius"/>
    </source>
</evidence>
<dbReference type="PANTHER" id="PTHR36987:SF1">
    <property type="entry name" value="NADH DEHYDROGENASE [UBIQUINONE] 1 BETA SUBCOMPLEX SUBUNIT 2"/>
    <property type="match status" value="1"/>
</dbReference>
<dbReference type="PANTHER" id="PTHR36987">
    <property type="entry name" value="NADH DEHYDROGENASE [UBIQUINONE] 1 BETA SUBCOMPLEX SUBUNIT 2-LIKE"/>
    <property type="match status" value="1"/>
</dbReference>
<dbReference type="InterPro" id="IPR044980">
    <property type="entry name" value="NDUFB2_plant/fungi"/>
</dbReference>
<evidence type="ECO:0000313" key="3">
    <source>
        <dbReference type="Proteomes" id="UP000006853"/>
    </source>
</evidence>
<dbReference type="Proteomes" id="UP000006853">
    <property type="component" value="Chromosome 2"/>
</dbReference>
<dbReference type="EMBL" id="FR839629">
    <property type="protein sequence ID" value="SCV12097.1"/>
    <property type="molecule type" value="Genomic_DNA"/>
</dbReference>
<keyword evidence="1" id="KW-0812">Transmembrane</keyword>